<protein>
    <recommendedName>
        <fullName evidence="5">Coatomer WD associated region domain-containing protein</fullName>
    </recommendedName>
</protein>
<proteinExistence type="predicted"/>
<gene>
    <name evidence="3" type="ORF">GYMLUDRAFT_61355</name>
</gene>
<dbReference type="InterPro" id="IPR006692">
    <property type="entry name" value="Beta-prop_COPA/B_2nd"/>
</dbReference>
<evidence type="ECO:0000313" key="4">
    <source>
        <dbReference type="Proteomes" id="UP000053593"/>
    </source>
</evidence>
<dbReference type="InterPro" id="IPR056176">
    <property type="entry name" value="TPR_COPA_B"/>
</dbReference>
<dbReference type="Gene3D" id="1.25.40.470">
    <property type="match status" value="1"/>
</dbReference>
<organism evidence="3 4">
    <name type="scientific">Collybiopsis luxurians FD-317 M1</name>
    <dbReference type="NCBI Taxonomy" id="944289"/>
    <lineage>
        <taxon>Eukaryota</taxon>
        <taxon>Fungi</taxon>
        <taxon>Dikarya</taxon>
        <taxon>Basidiomycota</taxon>
        <taxon>Agaricomycotina</taxon>
        <taxon>Agaricomycetes</taxon>
        <taxon>Agaricomycetidae</taxon>
        <taxon>Agaricales</taxon>
        <taxon>Marasmiineae</taxon>
        <taxon>Omphalotaceae</taxon>
        <taxon>Collybiopsis</taxon>
        <taxon>Collybiopsis luxurians</taxon>
    </lineage>
</organism>
<evidence type="ECO:0000259" key="2">
    <source>
        <dbReference type="Pfam" id="PF23953"/>
    </source>
</evidence>
<dbReference type="AlphaFoldDB" id="A0A0D0BQE9"/>
<dbReference type="Proteomes" id="UP000053593">
    <property type="component" value="Unassembled WGS sequence"/>
</dbReference>
<reference evidence="3 4" key="1">
    <citation type="submission" date="2014-04" db="EMBL/GenBank/DDBJ databases">
        <title>Evolutionary Origins and Diversification of the Mycorrhizal Mutualists.</title>
        <authorList>
            <consortium name="DOE Joint Genome Institute"/>
            <consortium name="Mycorrhizal Genomics Consortium"/>
            <person name="Kohler A."/>
            <person name="Kuo A."/>
            <person name="Nagy L.G."/>
            <person name="Floudas D."/>
            <person name="Copeland A."/>
            <person name="Barry K.W."/>
            <person name="Cichocki N."/>
            <person name="Veneault-Fourrey C."/>
            <person name="LaButti K."/>
            <person name="Lindquist E.A."/>
            <person name="Lipzen A."/>
            <person name="Lundell T."/>
            <person name="Morin E."/>
            <person name="Murat C."/>
            <person name="Riley R."/>
            <person name="Ohm R."/>
            <person name="Sun H."/>
            <person name="Tunlid A."/>
            <person name="Henrissat B."/>
            <person name="Grigoriev I.V."/>
            <person name="Hibbett D.S."/>
            <person name="Martin F."/>
        </authorList>
    </citation>
    <scope>NUCLEOTIDE SEQUENCE [LARGE SCALE GENOMIC DNA]</scope>
    <source>
        <strain evidence="3 4">FD-317 M1</strain>
    </source>
</reference>
<keyword evidence="4" id="KW-1185">Reference proteome</keyword>
<dbReference type="Pfam" id="PF04053">
    <property type="entry name" value="B-prop_COPA_B_2nd"/>
    <property type="match status" value="1"/>
</dbReference>
<accession>A0A0D0BQE9</accession>
<dbReference type="EMBL" id="KN834791">
    <property type="protein sequence ID" value="KIK57346.1"/>
    <property type="molecule type" value="Genomic_DNA"/>
</dbReference>
<dbReference type="HOGENOM" id="CLU_799392_0_0_1"/>
<sequence length="347" mass="39229">MKSFFCSREGSLLGARGNGFVIFWDWEMGDIVRRVDVDEKNICWSTTNSRVAIIADDPFYILRFDRDAFEKKQAKWVENFNEGVEEAFEVIAEVSEAPLYLLSYLPAQTRTYLTDLNVRIEMEEAVNIFSEDRKAGLALKTGHRLDYKFELALQLDDLEIALDIVCAEAEGVSKSAAISTEINLESITKWKSLGERALTAWRSDPAKECFENAGNLGVLMLLLMSMGGQDEILKLAERAEREGQSNLAWSIWWTTGERKRCVELLIKIGRESEAALFARTYSRSLGPKTVISWQSELKTKDRPKTAETIANPDVKPAIFEKGWEVINEKARGETPQTEPPVLVDVDA</sequence>
<dbReference type="GO" id="GO:0005198">
    <property type="term" value="F:structural molecule activity"/>
    <property type="evidence" value="ECO:0007669"/>
    <property type="project" value="InterPro"/>
</dbReference>
<name>A0A0D0BQE9_9AGAR</name>
<evidence type="ECO:0000259" key="1">
    <source>
        <dbReference type="Pfam" id="PF04053"/>
    </source>
</evidence>
<dbReference type="GO" id="GO:0006886">
    <property type="term" value="P:intracellular protein transport"/>
    <property type="evidence" value="ECO:0007669"/>
    <property type="project" value="InterPro"/>
</dbReference>
<dbReference type="Pfam" id="PF23953">
    <property type="entry name" value="TPR_COPA_B"/>
    <property type="match status" value="1"/>
</dbReference>
<dbReference type="GO" id="GO:0016192">
    <property type="term" value="P:vesicle-mediated transport"/>
    <property type="evidence" value="ECO:0007669"/>
    <property type="project" value="InterPro"/>
</dbReference>
<feature type="domain" description="COPA/B TPR" evidence="2">
    <location>
        <begin position="136"/>
        <end position="294"/>
    </location>
</feature>
<dbReference type="GO" id="GO:0030117">
    <property type="term" value="C:membrane coat"/>
    <property type="evidence" value="ECO:0007669"/>
    <property type="project" value="InterPro"/>
</dbReference>
<feature type="domain" description="COPA/B second beta-propeller" evidence="1">
    <location>
        <begin position="4"/>
        <end position="96"/>
    </location>
</feature>
<evidence type="ECO:0000313" key="3">
    <source>
        <dbReference type="EMBL" id="KIK57346.1"/>
    </source>
</evidence>
<evidence type="ECO:0008006" key="5">
    <source>
        <dbReference type="Google" id="ProtNLM"/>
    </source>
</evidence>
<dbReference type="OrthoDB" id="10261470at2759"/>